<sequence length="77" mass="8435">MVGLAEFLATSQGKASFIGKSQEAFAKYAAETGLNNTIGDAQTYFLEAQTYLSELVEDVPNMFEFSLPEMPNVFDSL</sequence>
<name>A0A0L0F1R6_9EUKA</name>
<evidence type="ECO:0000313" key="1">
    <source>
        <dbReference type="EMBL" id="KNC70083.1"/>
    </source>
</evidence>
<evidence type="ECO:0000313" key="2">
    <source>
        <dbReference type="Proteomes" id="UP000054560"/>
    </source>
</evidence>
<dbReference type="Proteomes" id="UP000054560">
    <property type="component" value="Unassembled WGS sequence"/>
</dbReference>
<proteinExistence type="predicted"/>
<gene>
    <name evidence="1" type="ORF">SARC_17395</name>
</gene>
<feature type="non-terminal residue" evidence="1">
    <location>
        <position position="77"/>
    </location>
</feature>
<reference evidence="1 2" key="1">
    <citation type="submission" date="2011-02" db="EMBL/GenBank/DDBJ databases">
        <title>The Genome Sequence of Sphaeroforma arctica JP610.</title>
        <authorList>
            <consortium name="The Broad Institute Genome Sequencing Platform"/>
            <person name="Russ C."/>
            <person name="Cuomo C."/>
            <person name="Young S.K."/>
            <person name="Zeng Q."/>
            <person name="Gargeya S."/>
            <person name="Alvarado L."/>
            <person name="Berlin A."/>
            <person name="Chapman S.B."/>
            <person name="Chen Z."/>
            <person name="Freedman E."/>
            <person name="Gellesch M."/>
            <person name="Goldberg J."/>
            <person name="Griggs A."/>
            <person name="Gujja S."/>
            <person name="Heilman E."/>
            <person name="Heiman D."/>
            <person name="Howarth C."/>
            <person name="Mehta T."/>
            <person name="Neiman D."/>
            <person name="Pearson M."/>
            <person name="Roberts A."/>
            <person name="Saif S."/>
            <person name="Shea T."/>
            <person name="Shenoy N."/>
            <person name="Sisk P."/>
            <person name="Stolte C."/>
            <person name="Sykes S."/>
            <person name="White J."/>
            <person name="Yandava C."/>
            <person name="Burger G."/>
            <person name="Gray M.W."/>
            <person name="Holland P.W.H."/>
            <person name="King N."/>
            <person name="Lang F.B.F."/>
            <person name="Roger A.J."/>
            <person name="Ruiz-Trillo I."/>
            <person name="Haas B."/>
            <person name="Nusbaum C."/>
            <person name="Birren B."/>
        </authorList>
    </citation>
    <scope>NUCLEOTIDE SEQUENCE [LARGE SCALE GENOMIC DNA]</scope>
    <source>
        <strain evidence="1 2">JP610</strain>
    </source>
</reference>
<dbReference type="GeneID" id="25917899"/>
<accession>A0A0L0F1R6</accession>
<keyword evidence="2" id="KW-1185">Reference proteome</keyword>
<protein>
    <submittedName>
        <fullName evidence="1">Uncharacterized protein</fullName>
    </submittedName>
</protein>
<dbReference type="RefSeq" id="XP_014143985.1">
    <property type="nucleotide sequence ID" value="XM_014288510.1"/>
</dbReference>
<dbReference type="AlphaFoldDB" id="A0A0L0F1R6"/>
<dbReference type="EMBL" id="KQ252198">
    <property type="protein sequence ID" value="KNC70083.1"/>
    <property type="molecule type" value="Genomic_DNA"/>
</dbReference>
<organism evidence="1 2">
    <name type="scientific">Sphaeroforma arctica JP610</name>
    <dbReference type="NCBI Taxonomy" id="667725"/>
    <lineage>
        <taxon>Eukaryota</taxon>
        <taxon>Ichthyosporea</taxon>
        <taxon>Ichthyophonida</taxon>
        <taxon>Sphaeroforma</taxon>
    </lineage>
</organism>